<feature type="compositionally biased region" description="Basic and acidic residues" evidence="1">
    <location>
        <begin position="50"/>
        <end position="60"/>
    </location>
</feature>
<proteinExistence type="predicted"/>
<dbReference type="EMBL" id="LR746268">
    <property type="protein sequence ID" value="CAA7396739.1"/>
    <property type="molecule type" value="Genomic_DNA"/>
</dbReference>
<feature type="region of interest" description="Disordered" evidence="1">
    <location>
        <begin position="42"/>
        <end position="82"/>
    </location>
</feature>
<gene>
    <name evidence="2" type="ORF">SI7747_05006813</name>
    <name evidence="3" type="ORF">SI8410_05007402</name>
</gene>
<evidence type="ECO:0000313" key="3">
    <source>
        <dbReference type="EMBL" id="CAA7396739.1"/>
    </source>
</evidence>
<dbReference type="EMBL" id="LR743592">
    <property type="protein sequence ID" value="CAA2620644.1"/>
    <property type="molecule type" value="Genomic_DNA"/>
</dbReference>
<protein>
    <submittedName>
        <fullName evidence="3">Uncharacterized protein</fullName>
    </submittedName>
</protein>
<reference evidence="3" key="1">
    <citation type="submission" date="2020-02" db="EMBL/GenBank/DDBJ databases">
        <authorList>
            <person name="Scholz U."/>
            <person name="Mascher M."/>
            <person name="Fiebig A."/>
        </authorList>
    </citation>
    <scope>NUCLEOTIDE SEQUENCE</scope>
</reference>
<accession>A0A7I8KG37</accession>
<keyword evidence="4" id="KW-1185">Reference proteome</keyword>
<dbReference type="PANTHER" id="PTHR34666:SF1">
    <property type="entry name" value="OS02G0554800 PROTEIN"/>
    <property type="match status" value="1"/>
</dbReference>
<dbReference type="AlphaFoldDB" id="A0A7I8KG37"/>
<dbReference type="Proteomes" id="UP000663760">
    <property type="component" value="Chromosome 5"/>
</dbReference>
<name>A0A7I8KG37_SPIIN</name>
<dbReference type="PANTHER" id="PTHR34666">
    <property type="entry name" value="EXPRESSED PROTEIN"/>
    <property type="match status" value="1"/>
</dbReference>
<organism evidence="3 4">
    <name type="scientific">Spirodela intermedia</name>
    <name type="common">Intermediate duckweed</name>
    <dbReference type="NCBI Taxonomy" id="51605"/>
    <lineage>
        <taxon>Eukaryota</taxon>
        <taxon>Viridiplantae</taxon>
        <taxon>Streptophyta</taxon>
        <taxon>Embryophyta</taxon>
        <taxon>Tracheophyta</taxon>
        <taxon>Spermatophyta</taxon>
        <taxon>Magnoliopsida</taxon>
        <taxon>Liliopsida</taxon>
        <taxon>Araceae</taxon>
        <taxon>Lemnoideae</taxon>
        <taxon>Spirodela</taxon>
    </lineage>
</organism>
<feature type="compositionally biased region" description="Low complexity" evidence="1">
    <location>
        <begin position="62"/>
        <end position="78"/>
    </location>
</feature>
<sequence>MDDFSFPTLAMDADSLCQLPFPHFAASPLWFLSSASDERAVARSVSSSEDAGRDAVREEDPGSAAASDGGAADGPPASEKMDQLWEDFNEELAWLSYRQMEAEGKFSADDSAPVFWLVDSKPRKTKVGLRALRRTDSGGSISTTGSGMVHHQSPGLVAALKLMKRVLLMKTRHCDEQHSHR</sequence>
<evidence type="ECO:0000313" key="2">
    <source>
        <dbReference type="EMBL" id="CAA2620644.1"/>
    </source>
</evidence>
<dbReference type="OrthoDB" id="1917400at2759"/>
<evidence type="ECO:0000256" key="1">
    <source>
        <dbReference type="SAM" id="MobiDB-lite"/>
    </source>
</evidence>
<evidence type="ECO:0000313" key="4">
    <source>
        <dbReference type="Proteomes" id="UP000663760"/>
    </source>
</evidence>